<protein>
    <submittedName>
        <fullName evidence="1">Uncharacterized protein</fullName>
    </submittedName>
</protein>
<sequence length="215" mass="23826">MSKASDLETEWVEQDEPGVYISIGALPGGNCELRRVRLSREKFGEMNARMWFKTFKKSKVFADLLFDPYQILMVTVVTALTTISYEIEVHTVWKNIGVSVSIVEADKKIMIDRLNYDAIFVNSLEAKEAVSGFSKYNAAGNTSGDDYENIDWDTEDELEIRNITPSSCAGLATLNIETIVSNGEASSSAGPSNSKLVQHFLRVGLSEQLIAKAIK</sequence>
<evidence type="ECO:0000313" key="2">
    <source>
        <dbReference type="Proteomes" id="UP001055811"/>
    </source>
</evidence>
<name>A0ACB9H672_CICIN</name>
<evidence type="ECO:0000313" key="1">
    <source>
        <dbReference type="EMBL" id="KAI3791348.1"/>
    </source>
</evidence>
<proteinExistence type="predicted"/>
<dbReference type="EMBL" id="CM042009">
    <property type="protein sequence ID" value="KAI3791348.1"/>
    <property type="molecule type" value="Genomic_DNA"/>
</dbReference>
<reference evidence="1 2" key="2">
    <citation type="journal article" date="2022" name="Mol. Ecol. Resour.">
        <title>The genomes of chicory, endive, great burdock and yacon provide insights into Asteraceae paleo-polyploidization history and plant inulin production.</title>
        <authorList>
            <person name="Fan W."/>
            <person name="Wang S."/>
            <person name="Wang H."/>
            <person name="Wang A."/>
            <person name="Jiang F."/>
            <person name="Liu H."/>
            <person name="Zhao H."/>
            <person name="Xu D."/>
            <person name="Zhang Y."/>
        </authorList>
    </citation>
    <scope>NUCLEOTIDE SEQUENCE [LARGE SCALE GENOMIC DNA]</scope>
    <source>
        <strain evidence="2">cv. Punajuju</strain>
        <tissue evidence="1">Leaves</tissue>
    </source>
</reference>
<gene>
    <name evidence="1" type="ORF">L2E82_05114</name>
</gene>
<reference evidence="2" key="1">
    <citation type="journal article" date="2022" name="Mol. Ecol. Resour.">
        <title>The genomes of chicory, endive, great burdock and yacon provide insights into Asteraceae palaeo-polyploidization history and plant inulin production.</title>
        <authorList>
            <person name="Fan W."/>
            <person name="Wang S."/>
            <person name="Wang H."/>
            <person name="Wang A."/>
            <person name="Jiang F."/>
            <person name="Liu H."/>
            <person name="Zhao H."/>
            <person name="Xu D."/>
            <person name="Zhang Y."/>
        </authorList>
    </citation>
    <scope>NUCLEOTIDE SEQUENCE [LARGE SCALE GENOMIC DNA]</scope>
    <source>
        <strain evidence="2">cv. Punajuju</strain>
    </source>
</reference>
<organism evidence="1 2">
    <name type="scientific">Cichorium intybus</name>
    <name type="common">Chicory</name>
    <dbReference type="NCBI Taxonomy" id="13427"/>
    <lineage>
        <taxon>Eukaryota</taxon>
        <taxon>Viridiplantae</taxon>
        <taxon>Streptophyta</taxon>
        <taxon>Embryophyta</taxon>
        <taxon>Tracheophyta</taxon>
        <taxon>Spermatophyta</taxon>
        <taxon>Magnoliopsida</taxon>
        <taxon>eudicotyledons</taxon>
        <taxon>Gunneridae</taxon>
        <taxon>Pentapetalae</taxon>
        <taxon>asterids</taxon>
        <taxon>campanulids</taxon>
        <taxon>Asterales</taxon>
        <taxon>Asteraceae</taxon>
        <taxon>Cichorioideae</taxon>
        <taxon>Cichorieae</taxon>
        <taxon>Cichoriinae</taxon>
        <taxon>Cichorium</taxon>
    </lineage>
</organism>
<accession>A0ACB9H672</accession>
<dbReference type="Proteomes" id="UP001055811">
    <property type="component" value="Linkage Group LG01"/>
</dbReference>
<comment type="caution">
    <text evidence="1">The sequence shown here is derived from an EMBL/GenBank/DDBJ whole genome shotgun (WGS) entry which is preliminary data.</text>
</comment>
<keyword evidence="2" id="KW-1185">Reference proteome</keyword>